<gene>
    <name evidence="2" type="ORF">QE375_000687</name>
</gene>
<protein>
    <recommendedName>
        <fullName evidence="1">PucR C-terminal helix-turn-helix domain-containing protein</fullName>
    </recommendedName>
</protein>
<name>A0ABU1HM60_9MICO</name>
<keyword evidence="3" id="KW-1185">Reference proteome</keyword>
<reference evidence="2 3" key="1">
    <citation type="submission" date="2023-08" db="EMBL/GenBank/DDBJ databases">
        <title>Functional and genomic diversity of the sorghum phyllosphere microbiome.</title>
        <authorList>
            <person name="Shade A."/>
        </authorList>
    </citation>
    <scope>NUCLEOTIDE SEQUENCE [LARGE SCALE GENOMIC DNA]</scope>
    <source>
        <strain evidence="2 3">SORGH_AS_0445</strain>
    </source>
</reference>
<evidence type="ECO:0000259" key="1">
    <source>
        <dbReference type="Pfam" id="PF13556"/>
    </source>
</evidence>
<dbReference type="InterPro" id="IPR051448">
    <property type="entry name" value="CdaR-like_regulators"/>
</dbReference>
<proteinExistence type="predicted"/>
<dbReference type="InterPro" id="IPR042070">
    <property type="entry name" value="PucR_C-HTH_sf"/>
</dbReference>
<dbReference type="InterPro" id="IPR025736">
    <property type="entry name" value="PucR_C-HTH_dom"/>
</dbReference>
<dbReference type="Pfam" id="PF13556">
    <property type="entry name" value="HTH_30"/>
    <property type="match status" value="1"/>
</dbReference>
<dbReference type="Proteomes" id="UP001249291">
    <property type="component" value="Unassembled WGS sequence"/>
</dbReference>
<sequence length="439" mass="47527">MSADSGWYNADLFPAGGPSIASLVWPEQTQAPVEHRAGIRSDLIPLPAGGGATSLQDLVDELSDALGRSVMMQDTDFRLVAASAQGDDIDDLQVRTLLTRMTPEVEREWAEQRGVSRTRHPLTVDFAEFGAHERFIIPIWGDDEPLGTIWLIKTGFSPLKEDEFRAIDATVTVASSLLQARSGGTARNARESVFRSLLASDPASRREALATAVRSHGIARGPETVVRAITVAEDAPVIHRAALGQALESTARQALFYIGELGAALLFVGRHGVPENTDALIASEAARAGVTLKAIGSAALSADETDLLPVAVRAVATAAVVEMLPELGLSALADDVGPWLFLADVLVDPERLQWYSPAAHTLIHDPDPIRRHTVEVLLDSANHVRDVCETLHIHRTTLYYRLENMPAVVKEALNDGMQRSALHLALKLARYWESAGHIR</sequence>
<feature type="domain" description="PucR C-terminal helix-turn-helix" evidence="1">
    <location>
        <begin position="372"/>
        <end position="428"/>
    </location>
</feature>
<dbReference type="PANTHER" id="PTHR33744:SF17">
    <property type="entry name" value="CONSERVED PROTEIN"/>
    <property type="match status" value="1"/>
</dbReference>
<dbReference type="PANTHER" id="PTHR33744">
    <property type="entry name" value="CARBOHYDRATE DIACID REGULATOR"/>
    <property type="match status" value="1"/>
</dbReference>
<dbReference type="Gene3D" id="1.10.10.2840">
    <property type="entry name" value="PucR C-terminal helix-turn-helix domain"/>
    <property type="match status" value="1"/>
</dbReference>
<accession>A0ABU1HM60</accession>
<evidence type="ECO:0000313" key="3">
    <source>
        <dbReference type="Proteomes" id="UP001249291"/>
    </source>
</evidence>
<comment type="caution">
    <text evidence="2">The sequence shown here is derived from an EMBL/GenBank/DDBJ whole genome shotgun (WGS) entry which is preliminary data.</text>
</comment>
<evidence type="ECO:0000313" key="2">
    <source>
        <dbReference type="EMBL" id="MDR6141133.1"/>
    </source>
</evidence>
<dbReference type="EMBL" id="JAVIZQ010000001">
    <property type="protein sequence ID" value="MDR6141133.1"/>
    <property type="molecule type" value="Genomic_DNA"/>
</dbReference>
<organism evidence="2 3">
    <name type="scientific">Microbacterium foliorum</name>
    <dbReference type="NCBI Taxonomy" id="104336"/>
    <lineage>
        <taxon>Bacteria</taxon>
        <taxon>Bacillati</taxon>
        <taxon>Actinomycetota</taxon>
        <taxon>Actinomycetes</taxon>
        <taxon>Micrococcales</taxon>
        <taxon>Microbacteriaceae</taxon>
        <taxon>Microbacterium</taxon>
    </lineage>
</organism>